<dbReference type="InterPro" id="IPR001610">
    <property type="entry name" value="PAC"/>
</dbReference>
<dbReference type="PANTHER" id="PTHR44757">
    <property type="entry name" value="DIGUANYLATE CYCLASE DGCP"/>
    <property type="match status" value="1"/>
</dbReference>
<dbReference type="InterPro" id="IPR001633">
    <property type="entry name" value="EAL_dom"/>
</dbReference>
<keyword evidence="7" id="KW-1185">Reference proteome</keyword>
<dbReference type="Pfam" id="PF00990">
    <property type="entry name" value="GGDEF"/>
    <property type="match status" value="1"/>
</dbReference>
<dbReference type="InterPro" id="IPR052155">
    <property type="entry name" value="Biofilm_reg_signaling"/>
</dbReference>
<sequence length="861" mass="90766">MVAQSGVRVATLSRRRGPVAPSEPMSRPAGDQTLGDLARSVRVVGPDTPVATVEALLLRRPAGTPWLVVQGTDGPVLLGRGWLEAMRAGTGSDGVPPAGSRPVAEVAPRGTLVVPAGSTVGEAAALLAERRRSGEDVPEAIVVVCAEDVGVVPVATLFEQLAHHYAYRAVHDPLTGLPNRLFLEDQVQPPGGFRPGALFFVDLDRFKDVNDHFGHAAGDEVLAQFARRLRSLARSGDLVARLSGDEFVLVTADRLGRDEADALAQRILLAADAPVVVRGANGSEELVAIGASVGIAQAPAGEGPAGPDALDRLVTEADTAMYRAKTLGRGRWAHFAPELLEDREHGDVVRARHLLERRLRAAVDRGGLSVQYQPVVALPSGRTTGVEALARWHDEELGWVAPDRFVPLAEDTGLIVDLGRWVLRTACREAAGWPVPPSGPAPTVAVNVSPVQLVQRGFVDEVVAALAESGLAPDRLCLEITETAAITDLAATAARLEELRGLGVRLALDDFGAGHSALSLLRHLPVDLVKIDRSFVERVTTDTADAVLVRLVVEAAHGLGRKVCAEGVETPEQARQLVALGCDSAQGWLFGRPADVPALAARPGTVGTDEVSGPAPLPLAGSDEVVVVSTPGRVITYASATAGPVLGWLPQELLGASVLTLLHPEDVDRVLTGQPVARDGGAEGTVHRALHRDGTVRWLRTSVQRLTDASGTLREVVTVSRDVTAAVAAQEALAESESMFRHAFDDAPIGMALTDLDGRFIRVNKAFAALVGRAPEELAPMTVADVTHPEDLAQDDANLTEVRTGAVDGHLVTKRYLRADGTAFLARVHAAVVVDRSQRPSHVFAHVVELGGDVPGVAPRG</sequence>
<dbReference type="SUPFAM" id="SSF55785">
    <property type="entry name" value="PYP-like sensor domain (PAS domain)"/>
    <property type="match status" value="2"/>
</dbReference>
<dbReference type="InterPro" id="IPR029787">
    <property type="entry name" value="Nucleotide_cyclase"/>
</dbReference>
<dbReference type="PROSITE" id="PS50113">
    <property type="entry name" value="PAC"/>
    <property type="match status" value="1"/>
</dbReference>
<dbReference type="SMART" id="SM00267">
    <property type="entry name" value="GGDEF"/>
    <property type="match status" value="1"/>
</dbReference>
<accession>A0A1G6JXV7</accession>
<dbReference type="STRING" id="1190417.SAMN05660690_1025"/>
<dbReference type="Pfam" id="PF00563">
    <property type="entry name" value="EAL"/>
    <property type="match status" value="1"/>
</dbReference>
<reference evidence="7" key="1">
    <citation type="submission" date="2016-10" db="EMBL/GenBank/DDBJ databases">
        <authorList>
            <person name="Varghese N."/>
            <person name="Submissions S."/>
        </authorList>
    </citation>
    <scope>NUCLEOTIDE SEQUENCE [LARGE SCALE GENOMIC DNA]</scope>
    <source>
        <strain evidence="7">DSM 45421</strain>
    </source>
</reference>
<dbReference type="InterPro" id="IPR035919">
    <property type="entry name" value="EAL_sf"/>
</dbReference>
<dbReference type="EMBL" id="FMZF01000001">
    <property type="protein sequence ID" value="SDC23602.1"/>
    <property type="molecule type" value="Genomic_DNA"/>
</dbReference>
<dbReference type="InterPro" id="IPR000700">
    <property type="entry name" value="PAS-assoc_C"/>
</dbReference>
<dbReference type="NCBIfam" id="TIGR00254">
    <property type="entry name" value="GGDEF"/>
    <property type="match status" value="1"/>
</dbReference>
<dbReference type="InterPro" id="IPR000014">
    <property type="entry name" value="PAS"/>
</dbReference>
<dbReference type="Gene3D" id="3.30.70.270">
    <property type="match status" value="1"/>
</dbReference>
<evidence type="ECO:0000259" key="3">
    <source>
        <dbReference type="PROSITE" id="PS50113"/>
    </source>
</evidence>
<dbReference type="CDD" id="cd01949">
    <property type="entry name" value="GGDEF"/>
    <property type="match status" value="1"/>
</dbReference>
<feature type="domain" description="PAC" evidence="3">
    <location>
        <begin position="683"/>
        <end position="735"/>
    </location>
</feature>
<dbReference type="Pfam" id="PF00989">
    <property type="entry name" value="PAS"/>
    <property type="match status" value="2"/>
</dbReference>
<dbReference type="SMART" id="SM00086">
    <property type="entry name" value="PAC"/>
    <property type="match status" value="2"/>
</dbReference>
<dbReference type="GO" id="GO:0006355">
    <property type="term" value="P:regulation of DNA-templated transcription"/>
    <property type="evidence" value="ECO:0007669"/>
    <property type="project" value="InterPro"/>
</dbReference>
<dbReference type="NCBIfam" id="TIGR00229">
    <property type="entry name" value="sensory_box"/>
    <property type="match status" value="2"/>
</dbReference>
<dbReference type="InterPro" id="IPR013767">
    <property type="entry name" value="PAS_fold"/>
</dbReference>
<dbReference type="AlphaFoldDB" id="A0A1G6JXV7"/>
<dbReference type="PANTHER" id="PTHR44757:SF2">
    <property type="entry name" value="BIOFILM ARCHITECTURE MAINTENANCE PROTEIN MBAA"/>
    <property type="match status" value="1"/>
</dbReference>
<dbReference type="SUPFAM" id="SSF141868">
    <property type="entry name" value="EAL domain-like"/>
    <property type="match status" value="1"/>
</dbReference>
<proteinExistence type="predicted"/>
<organism evidence="6 7">
    <name type="scientific">Geodermatophilus telluris</name>
    <dbReference type="NCBI Taxonomy" id="1190417"/>
    <lineage>
        <taxon>Bacteria</taxon>
        <taxon>Bacillati</taxon>
        <taxon>Actinomycetota</taxon>
        <taxon>Actinomycetes</taxon>
        <taxon>Geodermatophilales</taxon>
        <taxon>Geodermatophilaceae</taxon>
        <taxon>Geodermatophilus</taxon>
    </lineage>
</organism>
<feature type="domain" description="EAL" evidence="4">
    <location>
        <begin position="352"/>
        <end position="607"/>
    </location>
</feature>
<evidence type="ECO:0000256" key="1">
    <source>
        <dbReference type="SAM" id="MobiDB-lite"/>
    </source>
</evidence>
<feature type="region of interest" description="Disordered" evidence="1">
    <location>
        <begin position="1"/>
        <end position="34"/>
    </location>
</feature>
<protein>
    <submittedName>
        <fullName evidence="6">PAS domain S-box-containing protein/diguanylate cyclase (GGDEF) domain-containing protein</fullName>
    </submittedName>
</protein>
<name>A0A1G6JXV7_9ACTN</name>
<dbReference type="SMART" id="SM00052">
    <property type="entry name" value="EAL"/>
    <property type="match status" value="1"/>
</dbReference>
<dbReference type="InterPro" id="IPR000160">
    <property type="entry name" value="GGDEF_dom"/>
</dbReference>
<evidence type="ECO:0000259" key="5">
    <source>
        <dbReference type="PROSITE" id="PS50887"/>
    </source>
</evidence>
<dbReference type="Proteomes" id="UP000199416">
    <property type="component" value="Unassembled WGS sequence"/>
</dbReference>
<dbReference type="CDD" id="cd00130">
    <property type="entry name" value="PAS"/>
    <property type="match status" value="2"/>
</dbReference>
<evidence type="ECO:0000259" key="4">
    <source>
        <dbReference type="PROSITE" id="PS50883"/>
    </source>
</evidence>
<dbReference type="SUPFAM" id="SSF55073">
    <property type="entry name" value="Nucleotide cyclase"/>
    <property type="match status" value="1"/>
</dbReference>
<dbReference type="CDD" id="cd01948">
    <property type="entry name" value="EAL"/>
    <property type="match status" value="1"/>
</dbReference>
<dbReference type="PROSITE" id="PS50112">
    <property type="entry name" value="PAS"/>
    <property type="match status" value="2"/>
</dbReference>
<feature type="domain" description="GGDEF" evidence="5">
    <location>
        <begin position="194"/>
        <end position="337"/>
    </location>
</feature>
<evidence type="ECO:0000259" key="2">
    <source>
        <dbReference type="PROSITE" id="PS50112"/>
    </source>
</evidence>
<dbReference type="SMART" id="SM00091">
    <property type="entry name" value="PAS"/>
    <property type="match status" value="2"/>
</dbReference>
<evidence type="ECO:0000313" key="7">
    <source>
        <dbReference type="Proteomes" id="UP000199416"/>
    </source>
</evidence>
<gene>
    <name evidence="6" type="ORF">SAMN05660690_1025</name>
</gene>
<evidence type="ECO:0000313" key="6">
    <source>
        <dbReference type="EMBL" id="SDC23602.1"/>
    </source>
</evidence>
<dbReference type="PROSITE" id="PS50887">
    <property type="entry name" value="GGDEF"/>
    <property type="match status" value="1"/>
</dbReference>
<feature type="domain" description="PAS" evidence="2">
    <location>
        <begin position="736"/>
        <end position="806"/>
    </location>
</feature>
<dbReference type="PROSITE" id="PS50883">
    <property type="entry name" value="EAL"/>
    <property type="match status" value="1"/>
</dbReference>
<dbReference type="Gene3D" id="3.20.20.450">
    <property type="entry name" value="EAL domain"/>
    <property type="match status" value="1"/>
</dbReference>
<dbReference type="InterPro" id="IPR035965">
    <property type="entry name" value="PAS-like_dom_sf"/>
</dbReference>
<dbReference type="InterPro" id="IPR043128">
    <property type="entry name" value="Rev_trsase/Diguanyl_cyclase"/>
</dbReference>
<feature type="domain" description="PAS" evidence="2">
    <location>
        <begin position="625"/>
        <end position="670"/>
    </location>
</feature>
<dbReference type="Gene3D" id="3.30.450.20">
    <property type="entry name" value="PAS domain"/>
    <property type="match status" value="2"/>
</dbReference>